<evidence type="ECO:0000259" key="1">
    <source>
        <dbReference type="Pfam" id="PF17827"/>
    </source>
</evidence>
<sequence>MQTTPSPEKQWTILEILQWTAAYFEQKGLDNPRLTAEVLLAHTLQQDRMSLYVHHDQPLDSSERSRFKTLIQQRAQGTP</sequence>
<evidence type="ECO:0000313" key="2">
    <source>
        <dbReference type="EMBL" id="MBD3326279.1"/>
    </source>
</evidence>
<proteinExistence type="predicted"/>
<dbReference type="GO" id="GO:0032259">
    <property type="term" value="P:methylation"/>
    <property type="evidence" value="ECO:0007669"/>
    <property type="project" value="UniProtKB-KW"/>
</dbReference>
<dbReference type="EMBL" id="WJJP01000554">
    <property type="protein sequence ID" value="MBD3326279.1"/>
    <property type="molecule type" value="Genomic_DNA"/>
</dbReference>
<evidence type="ECO:0000313" key="3">
    <source>
        <dbReference type="Proteomes" id="UP000649604"/>
    </source>
</evidence>
<keyword evidence="2" id="KW-0808">Transferase</keyword>
<dbReference type="GO" id="GO:0008168">
    <property type="term" value="F:methyltransferase activity"/>
    <property type="evidence" value="ECO:0007669"/>
    <property type="project" value="UniProtKB-KW"/>
</dbReference>
<feature type="non-terminal residue" evidence="2">
    <location>
        <position position="79"/>
    </location>
</feature>
<dbReference type="InterPro" id="IPR040758">
    <property type="entry name" value="PrmC_N"/>
</dbReference>
<accession>A0A9D5Q6V9</accession>
<feature type="domain" description="Release factor glutamine methyltransferase N-terminal" evidence="1">
    <location>
        <begin position="15"/>
        <end position="79"/>
    </location>
</feature>
<comment type="caution">
    <text evidence="2">The sequence shown here is derived from an EMBL/GenBank/DDBJ whole genome shotgun (WGS) entry which is preliminary data.</text>
</comment>
<dbReference type="Gene3D" id="1.10.8.10">
    <property type="entry name" value="DNA helicase RuvA subunit, C-terminal domain"/>
    <property type="match status" value="1"/>
</dbReference>
<organism evidence="2 3">
    <name type="scientific">candidate division KSB3 bacterium</name>
    <dbReference type="NCBI Taxonomy" id="2044937"/>
    <lineage>
        <taxon>Bacteria</taxon>
        <taxon>candidate division KSB3</taxon>
    </lineage>
</organism>
<name>A0A9D5Q6V9_9BACT</name>
<dbReference type="SUPFAM" id="SSF53335">
    <property type="entry name" value="S-adenosyl-L-methionine-dependent methyltransferases"/>
    <property type="match status" value="1"/>
</dbReference>
<dbReference type="Proteomes" id="UP000649604">
    <property type="component" value="Unassembled WGS sequence"/>
</dbReference>
<protein>
    <submittedName>
        <fullName evidence="2">Peptide chain release factor N(5)-glutamine methyltransferase</fullName>
    </submittedName>
</protein>
<gene>
    <name evidence="2" type="ORF">GF339_16965</name>
</gene>
<keyword evidence="2" id="KW-0489">Methyltransferase</keyword>
<reference evidence="2" key="1">
    <citation type="submission" date="2019-11" db="EMBL/GenBank/DDBJ databases">
        <title>Microbial mats filling the niche in hypersaline microbial mats.</title>
        <authorList>
            <person name="Wong H.L."/>
            <person name="Macleod F.I."/>
            <person name="White R.A. III"/>
            <person name="Burns B.P."/>
        </authorList>
    </citation>
    <scope>NUCLEOTIDE SEQUENCE</scope>
    <source>
        <strain evidence="2">Rbin_158</strain>
    </source>
</reference>
<dbReference type="Pfam" id="PF17827">
    <property type="entry name" value="PrmC_N"/>
    <property type="match status" value="1"/>
</dbReference>
<dbReference type="InterPro" id="IPR029063">
    <property type="entry name" value="SAM-dependent_MTases_sf"/>
</dbReference>
<dbReference type="AlphaFoldDB" id="A0A9D5Q6V9"/>